<name>A0ACD5GZY7_9CYAN</name>
<sequence>MHASYPKNAAKRNLAQQHFQLSTHFPSPHLLPTQHTATRKQATALYTQHLKKHSALKKASNELGVLRF</sequence>
<keyword evidence="2" id="KW-1185">Reference proteome</keyword>
<reference evidence="1 2" key="1">
    <citation type="journal article" date="2016" name="Genome Announc.">
        <title>Draft Genome Sequence of the Thermotolerant Cyanobacterium Desertifilum sp. IPPAS B-1220.</title>
        <authorList>
            <person name="Mironov K.S."/>
            <person name="Sinetova M.A."/>
            <person name="Bolatkhan K."/>
            <person name="Zayadan B.K."/>
            <person name="Ustinova V.V."/>
            <person name="Kupriyanova E.V."/>
            <person name="Skrypnik A.N."/>
            <person name="Gogoleva N.E."/>
            <person name="Gogolev Y.V."/>
            <person name="Los D.A."/>
        </authorList>
    </citation>
    <scope>NUCLEOTIDE SEQUENCE [LARGE SCALE GENOMIC DNA]</scope>
    <source>
        <strain evidence="1 2">IPPAS B-1220</strain>
    </source>
</reference>
<gene>
    <name evidence="1" type="ORF">BH720_015435</name>
</gene>
<evidence type="ECO:0000313" key="2">
    <source>
        <dbReference type="Proteomes" id="UP000095472"/>
    </source>
</evidence>
<protein>
    <submittedName>
        <fullName evidence="1">Uncharacterized protein</fullName>
    </submittedName>
</protein>
<evidence type="ECO:0000313" key="1">
    <source>
        <dbReference type="EMBL" id="XPM66553.1"/>
    </source>
</evidence>
<accession>A0ACD5GZY7</accession>
<dbReference type="Proteomes" id="UP000095472">
    <property type="component" value="Chromosome"/>
</dbReference>
<dbReference type="EMBL" id="CP182909">
    <property type="protein sequence ID" value="XPM66553.1"/>
    <property type="molecule type" value="Genomic_DNA"/>
</dbReference>
<organism evidence="1 2">
    <name type="scientific">Desertifilum tharense IPPAS B-1220</name>
    <dbReference type="NCBI Taxonomy" id="1781255"/>
    <lineage>
        <taxon>Bacteria</taxon>
        <taxon>Bacillati</taxon>
        <taxon>Cyanobacteriota</taxon>
        <taxon>Cyanophyceae</taxon>
        <taxon>Desertifilales</taxon>
        <taxon>Desertifilaceae</taxon>
        <taxon>Desertifilum</taxon>
    </lineage>
</organism>
<proteinExistence type="predicted"/>